<dbReference type="AlphaFoldDB" id="A0AA87RGM0"/>
<keyword evidence="6" id="KW-0464">Manganese</keyword>
<comment type="cofactor">
    <cofactor evidence="2">
        <name>Mg(2+)</name>
        <dbReference type="ChEBI" id="CHEBI:18420"/>
    </cofactor>
</comment>
<evidence type="ECO:0000256" key="3">
    <source>
        <dbReference type="ARBA" id="ARBA00022723"/>
    </source>
</evidence>
<name>A0AA87RGM0_9MICO</name>
<evidence type="ECO:0000256" key="7">
    <source>
        <dbReference type="SAM" id="MobiDB-lite"/>
    </source>
</evidence>
<gene>
    <name evidence="9" type="ORF">ABA31_13710</name>
</gene>
<evidence type="ECO:0000313" key="9">
    <source>
        <dbReference type="EMBL" id="GEK80020.1"/>
    </source>
</evidence>
<evidence type="ECO:0000256" key="2">
    <source>
        <dbReference type="ARBA" id="ARBA00001946"/>
    </source>
</evidence>
<dbReference type="InterPro" id="IPR015797">
    <property type="entry name" value="NUDIX_hydrolase-like_dom_sf"/>
</dbReference>
<dbReference type="PANTHER" id="PTHR12318:SF0">
    <property type="entry name" value="ACYL-COENZYME A DIPHOSPHATASE NUDT19"/>
    <property type="match status" value="1"/>
</dbReference>
<dbReference type="CDD" id="cd18870">
    <property type="entry name" value="NUDIX_AcylCoAdiphos_Nudt19"/>
    <property type="match status" value="1"/>
</dbReference>
<dbReference type="GO" id="GO:0046872">
    <property type="term" value="F:metal ion binding"/>
    <property type="evidence" value="ECO:0007669"/>
    <property type="project" value="UniProtKB-KW"/>
</dbReference>
<keyword evidence="10" id="KW-1185">Reference proteome</keyword>
<comment type="cofactor">
    <cofactor evidence="1">
        <name>Mn(2+)</name>
        <dbReference type="ChEBI" id="CHEBI:29035"/>
    </cofactor>
</comment>
<dbReference type="PANTHER" id="PTHR12318">
    <property type="entry name" value="TESTOSTERONE-REGULATED PROTEIN RP2"/>
    <property type="match status" value="1"/>
</dbReference>
<evidence type="ECO:0000259" key="8">
    <source>
        <dbReference type="PROSITE" id="PS51462"/>
    </source>
</evidence>
<dbReference type="EMBL" id="BJUU01000006">
    <property type="protein sequence ID" value="GEK80020.1"/>
    <property type="molecule type" value="Genomic_DNA"/>
</dbReference>
<reference evidence="9 10" key="1">
    <citation type="submission" date="2019-07" db="EMBL/GenBank/DDBJ databases">
        <title>Whole genome shotgun sequence of Agrococcus baldri NBRC 103055.</title>
        <authorList>
            <person name="Hosoyama A."/>
            <person name="Uohara A."/>
            <person name="Ohji S."/>
            <person name="Ichikawa N."/>
        </authorList>
    </citation>
    <scope>NUCLEOTIDE SEQUENCE [LARGE SCALE GENOMIC DNA]</scope>
    <source>
        <strain evidence="9 10">NBRC 103055</strain>
    </source>
</reference>
<dbReference type="RefSeq" id="WP_146793920.1">
    <property type="nucleotide sequence ID" value="NZ_BJUU01000006.1"/>
</dbReference>
<evidence type="ECO:0000313" key="10">
    <source>
        <dbReference type="Proteomes" id="UP000321749"/>
    </source>
</evidence>
<protein>
    <submittedName>
        <fullName evidence="9">NUDIX hydrolase</fullName>
    </submittedName>
</protein>
<evidence type="ECO:0000256" key="4">
    <source>
        <dbReference type="ARBA" id="ARBA00022801"/>
    </source>
</evidence>
<feature type="region of interest" description="Disordered" evidence="7">
    <location>
        <begin position="48"/>
        <end position="74"/>
    </location>
</feature>
<accession>A0AA87RGM0</accession>
<organism evidence="9 10">
    <name type="scientific">Agrococcus baldri</name>
    <dbReference type="NCBI Taxonomy" id="153730"/>
    <lineage>
        <taxon>Bacteria</taxon>
        <taxon>Bacillati</taxon>
        <taxon>Actinomycetota</taxon>
        <taxon>Actinomycetes</taxon>
        <taxon>Micrococcales</taxon>
        <taxon>Microbacteriaceae</taxon>
        <taxon>Agrococcus</taxon>
    </lineage>
</organism>
<feature type="domain" description="Nudix hydrolase" evidence="8">
    <location>
        <begin position="4"/>
        <end position="154"/>
    </location>
</feature>
<sequence>MTEIRTAATLVLLRDGSGAIEVLLLQRPDRGNFAGGWVFPGGKVEPVDRAGGESVEAEEATARNAATRETAEETGLTVEPGALVPLSQWSPPRDLPVQFHTWFFVAEAPEGEIVMQPSEVVDAAWIRPADALKRHGAGELRLFPPTWVTLDALMAHPTVDAALQAIGQRELQRYVTRQDPQRGLAMWDGDEGYDGAADTEDGPRHRLHVGSLPWRFEHR</sequence>
<evidence type="ECO:0000256" key="1">
    <source>
        <dbReference type="ARBA" id="ARBA00001936"/>
    </source>
</evidence>
<proteinExistence type="predicted"/>
<dbReference type="PROSITE" id="PS51462">
    <property type="entry name" value="NUDIX"/>
    <property type="match status" value="1"/>
</dbReference>
<keyword evidence="5" id="KW-0460">Magnesium</keyword>
<evidence type="ECO:0000256" key="6">
    <source>
        <dbReference type="ARBA" id="ARBA00023211"/>
    </source>
</evidence>
<dbReference type="InterPro" id="IPR039121">
    <property type="entry name" value="NUDT19"/>
</dbReference>
<dbReference type="Pfam" id="PF00293">
    <property type="entry name" value="NUDIX"/>
    <property type="match status" value="1"/>
</dbReference>
<comment type="caution">
    <text evidence="9">The sequence shown here is derived from an EMBL/GenBank/DDBJ whole genome shotgun (WGS) entry which is preliminary data.</text>
</comment>
<keyword evidence="4 9" id="KW-0378">Hydrolase</keyword>
<dbReference type="GO" id="GO:0016818">
    <property type="term" value="F:hydrolase activity, acting on acid anhydrides, in phosphorus-containing anhydrides"/>
    <property type="evidence" value="ECO:0007669"/>
    <property type="project" value="InterPro"/>
</dbReference>
<dbReference type="InterPro" id="IPR000086">
    <property type="entry name" value="NUDIX_hydrolase_dom"/>
</dbReference>
<dbReference type="Proteomes" id="UP000321749">
    <property type="component" value="Unassembled WGS sequence"/>
</dbReference>
<evidence type="ECO:0000256" key="5">
    <source>
        <dbReference type="ARBA" id="ARBA00022842"/>
    </source>
</evidence>
<keyword evidence="3" id="KW-0479">Metal-binding</keyword>
<dbReference type="Gene3D" id="3.90.79.10">
    <property type="entry name" value="Nucleoside Triphosphate Pyrophosphohydrolase"/>
    <property type="match status" value="2"/>
</dbReference>
<dbReference type="SUPFAM" id="SSF55811">
    <property type="entry name" value="Nudix"/>
    <property type="match status" value="1"/>
</dbReference>